<dbReference type="InterPro" id="IPR011944">
    <property type="entry name" value="Steroid_delta5-4_isomerase"/>
</dbReference>
<dbReference type="AlphaFoldDB" id="A0A1I5YCW3"/>
<dbReference type="Gene3D" id="3.10.450.50">
    <property type="match status" value="1"/>
</dbReference>
<sequence length="151" mass="16386">MSLPTAPEDFPCAFAEAWASRDGHAIGALFRDDADFVNVVGLWWHDRGAISKAHDIALKSFFAKTSLTPGATRTRRLGADHALVQCRFTLTGQTAPDGRAADPRRTIFSFVLERTETGWIGVAAQNTDLVDGAETHVNTNGLSPADYRGTR</sequence>
<dbReference type="Proteomes" id="UP000243106">
    <property type="component" value="Unassembled WGS sequence"/>
</dbReference>
<dbReference type="InterPro" id="IPR027843">
    <property type="entry name" value="DUF4440"/>
</dbReference>
<keyword evidence="3" id="KW-1185">Reference proteome</keyword>
<accession>A0A1I5YCW3</accession>
<dbReference type="SUPFAM" id="SSF54427">
    <property type="entry name" value="NTF2-like"/>
    <property type="match status" value="1"/>
</dbReference>
<dbReference type="RefSeq" id="WP_093010845.1">
    <property type="nucleotide sequence ID" value="NZ_FOXV01000005.1"/>
</dbReference>
<feature type="domain" description="DUF4440" evidence="1">
    <location>
        <begin position="14"/>
        <end position="119"/>
    </location>
</feature>
<dbReference type="InterPro" id="IPR032710">
    <property type="entry name" value="NTF2-like_dom_sf"/>
</dbReference>
<name>A0A1I5YCW3_9RHOB</name>
<proteinExistence type="predicted"/>
<protein>
    <recommendedName>
        <fullName evidence="1">DUF4440 domain-containing protein</fullName>
    </recommendedName>
</protein>
<evidence type="ECO:0000259" key="1">
    <source>
        <dbReference type="Pfam" id="PF14534"/>
    </source>
</evidence>
<evidence type="ECO:0000313" key="2">
    <source>
        <dbReference type="EMBL" id="SFQ42075.1"/>
    </source>
</evidence>
<dbReference type="Pfam" id="PF14534">
    <property type="entry name" value="DUF4440"/>
    <property type="match status" value="1"/>
</dbReference>
<dbReference type="NCBIfam" id="TIGR02246">
    <property type="entry name" value="SgcJ/EcaC family oxidoreductase"/>
    <property type="match status" value="1"/>
</dbReference>
<dbReference type="EMBL" id="FOXV01000005">
    <property type="protein sequence ID" value="SFQ42075.1"/>
    <property type="molecule type" value="Genomic_DNA"/>
</dbReference>
<reference evidence="3" key="1">
    <citation type="submission" date="2016-10" db="EMBL/GenBank/DDBJ databases">
        <authorList>
            <person name="Varghese N."/>
            <person name="Submissions S."/>
        </authorList>
    </citation>
    <scope>NUCLEOTIDE SEQUENCE [LARGE SCALE GENOMIC DNA]</scope>
    <source>
        <strain evidence="3">JCM 10271</strain>
    </source>
</reference>
<gene>
    <name evidence="2" type="ORF">SAMN05421853_105158</name>
</gene>
<organism evidence="2 3">
    <name type="scientific">Roseivivax halotolerans</name>
    <dbReference type="NCBI Taxonomy" id="93684"/>
    <lineage>
        <taxon>Bacteria</taxon>
        <taxon>Pseudomonadati</taxon>
        <taxon>Pseudomonadota</taxon>
        <taxon>Alphaproteobacteria</taxon>
        <taxon>Rhodobacterales</taxon>
        <taxon>Roseobacteraceae</taxon>
        <taxon>Roseivivax</taxon>
    </lineage>
</organism>
<evidence type="ECO:0000313" key="3">
    <source>
        <dbReference type="Proteomes" id="UP000243106"/>
    </source>
</evidence>
<dbReference type="STRING" id="93684.SAMN05421853_105158"/>